<reference evidence="1" key="2">
    <citation type="journal article" date="2024" name="Plant">
        <title>Genomic evolution and insights into agronomic trait innovations of Sesamum species.</title>
        <authorList>
            <person name="Miao H."/>
            <person name="Wang L."/>
            <person name="Qu L."/>
            <person name="Liu H."/>
            <person name="Sun Y."/>
            <person name="Le M."/>
            <person name="Wang Q."/>
            <person name="Wei S."/>
            <person name="Zheng Y."/>
            <person name="Lin W."/>
            <person name="Duan Y."/>
            <person name="Cao H."/>
            <person name="Xiong S."/>
            <person name="Wang X."/>
            <person name="Wei L."/>
            <person name="Li C."/>
            <person name="Ma Q."/>
            <person name="Ju M."/>
            <person name="Zhao R."/>
            <person name="Li G."/>
            <person name="Mu C."/>
            <person name="Tian Q."/>
            <person name="Mei H."/>
            <person name="Zhang T."/>
            <person name="Gao T."/>
            <person name="Zhang H."/>
        </authorList>
    </citation>
    <scope>NUCLEOTIDE SEQUENCE</scope>
    <source>
        <strain evidence="1">G02</strain>
    </source>
</reference>
<protein>
    <submittedName>
        <fullName evidence="1">Uncharacterized protein</fullName>
    </submittedName>
</protein>
<sequence>MGDRLAMVHGTLRLGELLRECSGFGSVRVQSFRQPSPSLGLEHGIGRRFPSWTRQLCLLLETVLSRVAR</sequence>
<dbReference type="EMBL" id="JACGWJ010000006">
    <property type="protein sequence ID" value="KAL0413204.1"/>
    <property type="molecule type" value="Genomic_DNA"/>
</dbReference>
<name>A0AAW2U895_SESRA</name>
<accession>A0AAW2U895</accession>
<dbReference type="AlphaFoldDB" id="A0AAW2U895"/>
<reference evidence="1" key="1">
    <citation type="submission" date="2020-06" db="EMBL/GenBank/DDBJ databases">
        <authorList>
            <person name="Li T."/>
            <person name="Hu X."/>
            <person name="Zhang T."/>
            <person name="Song X."/>
            <person name="Zhang H."/>
            <person name="Dai N."/>
            <person name="Sheng W."/>
            <person name="Hou X."/>
            <person name="Wei L."/>
        </authorList>
    </citation>
    <scope>NUCLEOTIDE SEQUENCE</scope>
    <source>
        <strain evidence="1">G02</strain>
        <tissue evidence="1">Leaf</tissue>
    </source>
</reference>
<gene>
    <name evidence="1" type="ORF">Sradi_1522100</name>
</gene>
<organism evidence="1">
    <name type="scientific">Sesamum radiatum</name>
    <name type="common">Black benniseed</name>
    <dbReference type="NCBI Taxonomy" id="300843"/>
    <lineage>
        <taxon>Eukaryota</taxon>
        <taxon>Viridiplantae</taxon>
        <taxon>Streptophyta</taxon>
        <taxon>Embryophyta</taxon>
        <taxon>Tracheophyta</taxon>
        <taxon>Spermatophyta</taxon>
        <taxon>Magnoliopsida</taxon>
        <taxon>eudicotyledons</taxon>
        <taxon>Gunneridae</taxon>
        <taxon>Pentapetalae</taxon>
        <taxon>asterids</taxon>
        <taxon>lamiids</taxon>
        <taxon>Lamiales</taxon>
        <taxon>Pedaliaceae</taxon>
        <taxon>Sesamum</taxon>
    </lineage>
</organism>
<evidence type="ECO:0000313" key="1">
    <source>
        <dbReference type="EMBL" id="KAL0413204.1"/>
    </source>
</evidence>
<proteinExistence type="predicted"/>
<comment type="caution">
    <text evidence="1">The sequence shown here is derived from an EMBL/GenBank/DDBJ whole genome shotgun (WGS) entry which is preliminary data.</text>
</comment>